<dbReference type="OrthoDB" id="9814995at2"/>
<feature type="domain" description="Bacteriophage T5 Orf172 DNA-binding" evidence="1">
    <location>
        <begin position="189"/>
        <end position="282"/>
    </location>
</feature>
<gene>
    <name evidence="2" type="ORF">FRX57_02195</name>
</gene>
<name>A0A5C5SE00_9STRE</name>
<organism evidence="2 3">
    <name type="scientific">Streptococcus cuniculipharyngis</name>
    <dbReference type="NCBI Taxonomy" id="1562651"/>
    <lineage>
        <taxon>Bacteria</taxon>
        <taxon>Bacillati</taxon>
        <taxon>Bacillota</taxon>
        <taxon>Bacilli</taxon>
        <taxon>Lactobacillales</taxon>
        <taxon>Streptococcaceae</taxon>
        <taxon>Streptococcus</taxon>
    </lineage>
</organism>
<dbReference type="RefSeq" id="WP_146566185.1">
    <property type="nucleotide sequence ID" value="NZ_VOHL01000001.1"/>
</dbReference>
<proteinExistence type="predicted"/>
<evidence type="ECO:0000259" key="1">
    <source>
        <dbReference type="SMART" id="SM00974"/>
    </source>
</evidence>
<evidence type="ECO:0000313" key="2">
    <source>
        <dbReference type="EMBL" id="TWS99034.1"/>
    </source>
</evidence>
<dbReference type="EMBL" id="VOHL01000001">
    <property type="protein sequence ID" value="TWS99034.1"/>
    <property type="molecule type" value="Genomic_DNA"/>
</dbReference>
<dbReference type="SMART" id="SM00974">
    <property type="entry name" value="T5orf172"/>
    <property type="match status" value="1"/>
</dbReference>
<evidence type="ECO:0000313" key="3">
    <source>
        <dbReference type="Proteomes" id="UP000317430"/>
    </source>
</evidence>
<accession>A0A5C5SE00</accession>
<keyword evidence="3" id="KW-1185">Reference proteome</keyword>
<dbReference type="Pfam" id="PF13455">
    <property type="entry name" value="MUG113"/>
    <property type="match status" value="1"/>
</dbReference>
<dbReference type="InterPro" id="IPR018306">
    <property type="entry name" value="Phage_T5_Orf172_DNA-bd"/>
</dbReference>
<sequence>MTDTLDDILNDDSLFEEFAPASKLFDTKRYQGTVRAADKIATRKRMTTGFDHYQTLFQSVQADIASGRRQIIPISEVEISQKSPIKKGNFYIDNGLMLYVNSIYHPETGEEVPESTNRKYKVHTVYQNGTENHIWLLSLVSSLYDTKRSGRLVTELVQEISLLGEERIDYHTTGYIYVVQYAGQDQRFLDMANLYKIGVATNLEKRLANTVNEATYLFAPVQLVQSFEIQNMNAKKVEAYLHHALADKRVELVTDSPTGKEVRVTEWFIVDLAEVEQLLNQMVVDVQKG</sequence>
<dbReference type="Proteomes" id="UP000317430">
    <property type="component" value="Unassembled WGS sequence"/>
</dbReference>
<reference evidence="2 3" key="1">
    <citation type="submission" date="2019-08" db="EMBL/GenBank/DDBJ databases">
        <authorList>
            <person name="Lei W."/>
        </authorList>
    </citation>
    <scope>NUCLEOTIDE SEQUENCE [LARGE SCALE GENOMIC DNA]</scope>
    <source>
        <strain evidence="2 3">CCUG 66496</strain>
    </source>
</reference>
<protein>
    <submittedName>
        <fullName evidence="2">GIY-YIG nuclease family protein</fullName>
    </submittedName>
</protein>
<comment type="caution">
    <text evidence="2">The sequence shown here is derived from an EMBL/GenBank/DDBJ whole genome shotgun (WGS) entry which is preliminary data.</text>
</comment>
<dbReference type="AlphaFoldDB" id="A0A5C5SE00"/>